<sequence length="257" mass="27123">MGSRLLIAVVLLVTACGSAGGGGNGVQGKVFTSTSVTEQGQPRTLVAGTKVELRFTARSRLLANVGCNQMQGPVQLDDGKLTVTDLSTTDMACPAQGLHEQDEWLSKLLSGKPSWRLDGSNLVLTGANAEIVLALEPQAPLEGVTWTVEGIIKNDVVSSVPDGVTGTISFKNGFIYVQGGCNSGSTDVTGAEKYEVDGQRITFDSSLVMTAMMCGEDKMKVDGAIRDTLELGEVTFEIDRDTMTLMNAEGSGLKLRK</sequence>
<protein>
    <submittedName>
        <fullName evidence="3">Heat shock protein HslJ</fullName>
    </submittedName>
</protein>
<feature type="domain" description="DUF306" evidence="2">
    <location>
        <begin position="44"/>
        <end position="134"/>
    </location>
</feature>
<dbReference type="RefSeq" id="WP_090005358.1">
    <property type="nucleotide sequence ID" value="NZ_FNET01000003.1"/>
</dbReference>
<dbReference type="PANTHER" id="PTHR35535">
    <property type="entry name" value="HEAT SHOCK PROTEIN HSLJ"/>
    <property type="match status" value="1"/>
</dbReference>
<dbReference type="InterPro" id="IPR038670">
    <property type="entry name" value="HslJ-like_sf"/>
</dbReference>
<evidence type="ECO:0000313" key="4">
    <source>
        <dbReference type="Proteomes" id="UP000199682"/>
    </source>
</evidence>
<gene>
    <name evidence="3" type="ORF">SAMN04488074_103238</name>
</gene>
<keyword evidence="3" id="KW-0346">Stress response</keyword>
<proteinExistence type="predicted"/>
<evidence type="ECO:0000313" key="3">
    <source>
        <dbReference type="EMBL" id="SDJ79414.1"/>
    </source>
</evidence>
<feature type="domain" description="DUF306" evidence="2">
    <location>
        <begin position="139"/>
        <end position="252"/>
    </location>
</feature>
<dbReference type="Pfam" id="PF03724">
    <property type="entry name" value="META"/>
    <property type="match status" value="2"/>
</dbReference>
<dbReference type="PROSITE" id="PS51257">
    <property type="entry name" value="PROKAR_LIPOPROTEIN"/>
    <property type="match status" value="1"/>
</dbReference>
<evidence type="ECO:0000256" key="1">
    <source>
        <dbReference type="SAM" id="SignalP"/>
    </source>
</evidence>
<dbReference type="EMBL" id="FNET01000003">
    <property type="protein sequence ID" value="SDJ79414.1"/>
    <property type="molecule type" value="Genomic_DNA"/>
</dbReference>
<keyword evidence="1" id="KW-0732">Signal</keyword>
<accession>A0A1G8WM90</accession>
<feature type="chain" id="PRO_5038903435" evidence="1">
    <location>
        <begin position="22"/>
        <end position="257"/>
    </location>
</feature>
<reference evidence="4" key="1">
    <citation type="submission" date="2016-10" db="EMBL/GenBank/DDBJ databases">
        <authorList>
            <person name="Varghese N."/>
            <person name="Submissions S."/>
        </authorList>
    </citation>
    <scope>NUCLEOTIDE SEQUENCE [LARGE SCALE GENOMIC DNA]</scope>
    <source>
        <strain evidence="4">DSM 44796</strain>
    </source>
</reference>
<evidence type="ECO:0000259" key="2">
    <source>
        <dbReference type="Pfam" id="PF03724"/>
    </source>
</evidence>
<name>A0A1G8WM90_9PSEU</name>
<dbReference type="Proteomes" id="UP000199682">
    <property type="component" value="Unassembled WGS sequence"/>
</dbReference>
<dbReference type="AlphaFoldDB" id="A0A1G8WM90"/>
<dbReference type="InterPro" id="IPR005184">
    <property type="entry name" value="DUF306_Meta_HslJ"/>
</dbReference>
<dbReference type="PANTHER" id="PTHR35535:SF2">
    <property type="entry name" value="DUF306 DOMAIN-CONTAINING PROTEIN"/>
    <property type="match status" value="1"/>
</dbReference>
<organism evidence="3 4">
    <name type="scientific">Lentzea albidocapillata subsp. violacea</name>
    <dbReference type="NCBI Taxonomy" id="128104"/>
    <lineage>
        <taxon>Bacteria</taxon>
        <taxon>Bacillati</taxon>
        <taxon>Actinomycetota</taxon>
        <taxon>Actinomycetes</taxon>
        <taxon>Pseudonocardiales</taxon>
        <taxon>Pseudonocardiaceae</taxon>
        <taxon>Lentzea</taxon>
    </lineage>
</organism>
<dbReference type="InterPro" id="IPR053147">
    <property type="entry name" value="Hsp_HslJ-like"/>
</dbReference>
<feature type="signal peptide" evidence="1">
    <location>
        <begin position="1"/>
        <end position="21"/>
    </location>
</feature>
<dbReference type="Gene3D" id="2.40.128.270">
    <property type="match status" value="2"/>
</dbReference>